<dbReference type="OrthoDB" id="9807946at2"/>
<dbReference type="GO" id="GO:0010181">
    <property type="term" value="F:FMN binding"/>
    <property type="evidence" value="ECO:0007669"/>
    <property type="project" value="InterPro"/>
</dbReference>
<dbReference type="Proteomes" id="UP000295066">
    <property type="component" value="Unassembled WGS sequence"/>
</dbReference>
<name>A0A4R8M6C5_9BACT</name>
<dbReference type="InterPro" id="IPR016440">
    <property type="entry name" value="Rubredoxin-O_OxRdtase"/>
</dbReference>
<accession>A0A4R8M6C5</accession>
<dbReference type="GO" id="GO:0016491">
    <property type="term" value="F:oxidoreductase activity"/>
    <property type="evidence" value="ECO:0007669"/>
    <property type="project" value="InterPro"/>
</dbReference>
<dbReference type="Pfam" id="PF19583">
    <property type="entry name" value="ODP"/>
    <property type="match status" value="1"/>
</dbReference>
<dbReference type="SUPFAM" id="SSF52218">
    <property type="entry name" value="Flavoproteins"/>
    <property type="match status" value="1"/>
</dbReference>
<evidence type="ECO:0000259" key="2">
    <source>
        <dbReference type="PROSITE" id="PS50902"/>
    </source>
</evidence>
<comment type="caution">
    <text evidence="3">The sequence shown here is derived from an EMBL/GenBank/DDBJ whole genome shotgun (WGS) entry which is preliminary data.</text>
</comment>
<dbReference type="RefSeq" id="WP_133957473.1">
    <property type="nucleotide sequence ID" value="NZ_SORI01000007.1"/>
</dbReference>
<dbReference type="CDD" id="cd07709">
    <property type="entry name" value="flavodiiron_proteins_MBL-fold"/>
    <property type="match status" value="1"/>
</dbReference>
<dbReference type="PROSITE" id="PS50902">
    <property type="entry name" value="FLAVODOXIN_LIKE"/>
    <property type="match status" value="1"/>
</dbReference>
<dbReference type="InterPro" id="IPR029039">
    <property type="entry name" value="Flavoprotein-like_sf"/>
</dbReference>
<comment type="similarity">
    <text evidence="1">In the N-terminal section; belongs to the zinc metallo-hydrolase group 3 family.</text>
</comment>
<proteinExistence type="inferred from homology"/>
<dbReference type="PIRSF" id="PIRSF005243">
    <property type="entry name" value="ROO"/>
    <property type="match status" value="1"/>
</dbReference>
<evidence type="ECO:0000256" key="1">
    <source>
        <dbReference type="ARBA" id="ARBA00007121"/>
    </source>
</evidence>
<dbReference type="Pfam" id="PF00258">
    <property type="entry name" value="Flavodoxin_1"/>
    <property type="match status" value="1"/>
</dbReference>
<evidence type="ECO:0000313" key="3">
    <source>
        <dbReference type="EMBL" id="TDY60910.1"/>
    </source>
</evidence>
<dbReference type="Gene3D" id="3.40.50.360">
    <property type="match status" value="1"/>
</dbReference>
<dbReference type="InterPro" id="IPR001279">
    <property type="entry name" value="Metallo-B-lactamas"/>
</dbReference>
<dbReference type="PANTHER" id="PTHR43717">
    <property type="entry name" value="ANAEROBIC NITRIC OXIDE REDUCTASE FLAVORUBREDOXIN"/>
    <property type="match status" value="1"/>
</dbReference>
<gene>
    <name evidence="3" type="ORF">C8D99_107117</name>
</gene>
<dbReference type="InterPro" id="IPR045761">
    <property type="entry name" value="ODP_dom"/>
</dbReference>
<evidence type="ECO:0000313" key="4">
    <source>
        <dbReference type="Proteomes" id="UP000295066"/>
    </source>
</evidence>
<dbReference type="PANTHER" id="PTHR43717:SF1">
    <property type="entry name" value="ANAEROBIC NITRIC OXIDE REDUCTASE FLAVORUBREDOXIN"/>
    <property type="match status" value="1"/>
</dbReference>
<dbReference type="EMBL" id="SORI01000007">
    <property type="protein sequence ID" value="TDY60910.1"/>
    <property type="molecule type" value="Genomic_DNA"/>
</dbReference>
<dbReference type="GO" id="GO:0009055">
    <property type="term" value="F:electron transfer activity"/>
    <property type="evidence" value="ECO:0007669"/>
    <property type="project" value="InterPro"/>
</dbReference>
<dbReference type="AlphaFoldDB" id="A0A4R8M6C5"/>
<dbReference type="InterPro" id="IPR008254">
    <property type="entry name" value="Flavodoxin/NO_synth"/>
</dbReference>
<dbReference type="Gene3D" id="3.60.15.10">
    <property type="entry name" value="Ribonuclease Z/Hydroxyacylglutathione hydrolase-like"/>
    <property type="match status" value="1"/>
</dbReference>
<protein>
    <submittedName>
        <fullName evidence="3">Flavorubredoxin</fullName>
    </submittedName>
</protein>
<keyword evidence="4" id="KW-1185">Reference proteome</keyword>
<reference evidence="3 4" key="1">
    <citation type="submission" date="2019-03" db="EMBL/GenBank/DDBJ databases">
        <title>Genomic Encyclopedia of Type Strains, Phase IV (KMG-IV): sequencing the most valuable type-strain genomes for metagenomic binning, comparative biology and taxonomic classification.</title>
        <authorList>
            <person name="Goeker M."/>
        </authorList>
    </citation>
    <scope>NUCLEOTIDE SEQUENCE [LARGE SCALE GENOMIC DNA]</scope>
    <source>
        <strain evidence="3 4">DSM 25964</strain>
    </source>
</reference>
<feature type="domain" description="Flavodoxin-like" evidence="2">
    <location>
        <begin position="246"/>
        <end position="383"/>
    </location>
</feature>
<sequence>MKKRAMRGGIFLMGAVDWNRRLFDSLIPLPEGTSYNAYLVEGSEKTALIDTADPALEHVLLAQLEDVKKIDYIISLHTEQDHSGAIPTLLAKYPEARVVCSTKAKELLQDHLHIDGGIIDAMEDGQTLSLGNRTFKFIHTPWVHWPETMCAYLQEEKILFSCDFFGSHLATSDMFAGESPAIYEGAKRYYAEIMMPFRSIIRNNMKKLEGYEFDMIAPSHGPVYDKPDFILDAYRDWISDRVSNFVAIPYISMHGSTEIMVDRLLDALVERGVKVQKYELSVTDIGKLAIDLVDAATIVIGTPTVHFGPHPAVFSATHLANALRPKLKYAAIIGSYGWGTKAVEQISGLIPNLKVEVLGTVLCKGKPRAEDLAALDALADAIAEKHRAL</sequence>
<dbReference type="GO" id="GO:0046872">
    <property type="term" value="F:metal ion binding"/>
    <property type="evidence" value="ECO:0007669"/>
    <property type="project" value="InterPro"/>
</dbReference>
<organism evidence="3 4">
    <name type="scientific">Aminivibrio pyruvatiphilus</name>
    <dbReference type="NCBI Taxonomy" id="1005740"/>
    <lineage>
        <taxon>Bacteria</taxon>
        <taxon>Thermotogati</taxon>
        <taxon>Synergistota</taxon>
        <taxon>Synergistia</taxon>
        <taxon>Synergistales</taxon>
        <taxon>Aminobacteriaceae</taxon>
        <taxon>Aminivibrio</taxon>
    </lineage>
</organism>
<dbReference type="SUPFAM" id="SSF56281">
    <property type="entry name" value="Metallo-hydrolase/oxidoreductase"/>
    <property type="match status" value="1"/>
</dbReference>
<dbReference type="SMART" id="SM00849">
    <property type="entry name" value="Lactamase_B"/>
    <property type="match status" value="1"/>
</dbReference>
<dbReference type="InterPro" id="IPR036866">
    <property type="entry name" value="RibonucZ/Hydroxyglut_hydro"/>
</dbReference>